<reference evidence="1" key="1">
    <citation type="submission" date="2018-05" db="EMBL/GenBank/DDBJ databases">
        <authorList>
            <person name="Lanie J.A."/>
            <person name="Ng W.-L."/>
            <person name="Kazmierczak K.M."/>
            <person name="Andrzejewski T.M."/>
            <person name="Davidsen T.M."/>
            <person name="Wayne K.J."/>
            <person name="Tettelin H."/>
            <person name="Glass J.I."/>
            <person name="Rusch D."/>
            <person name="Podicherti R."/>
            <person name="Tsui H.-C.T."/>
            <person name="Winkler M.E."/>
        </authorList>
    </citation>
    <scope>NUCLEOTIDE SEQUENCE</scope>
</reference>
<accession>A0A381ZQY0</accession>
<protein>
    <submittedName>
        <fullName evidence="1">Uncharacterized protein</fullName>
    </submittedName>
</protein>
<organism evidence="1">
    <name type="scientific">marine metagenome</name>
    <dbReference type="NCBI Taxonomy" id="408172"/>
    <lineage>
        <taxon>unclassified sequences</taxon>
        <taxon>metagenomes</taxon>
        <taxon>ecological metagenomes</taxon>
    </lineage>
</organism>
<dbReference type="EMBL" id="UINC01022271">
    <property type="protein sequence ID" value="SVA91544.1"/>
    <property type="molecule type" value="Genomic_DNA"/>
</dbReference>
<feature type="non-terminal residue" evidence="1">
    <location>
        <position position="265"/>
    </location>
</feature>
<evidence type="ECO:0000313" key="1">
    <source>
        <dbReference type="EMBL" id="SVA91544.1"/>
    </source>
</evidence>
<gene>
    <name evidence="1" type="ORF">METZ01_LOCUS144398</name>
</gene>
<name>A0A381ZQY0_9ZZZZ</name>
<proteinExistence type="predicted"/>
<dbReference type="AlphaFoldDB" id="A0A381ZQY0"/>
<sequence>MELVFTMVRPVGMSPAIENRVMLAIDRMIEGGEGIYTAARSSGTTRASIFKWLAANKIKTRIGSGGKIIVEPPMEARINSFLSSMAQGKSATAAAKESGTTLNTMKKITRPDSSGVPINIISKVGSKWESNFVPVYDHNLVVYGKLIGFGGNLQGKPGVTAGPLKRGALNRADPNYAAIWWQYDLEGLKTTMSAAEAVQFWKPFLVSALEGHLEPYRIKNLALGQKFMGNSKVAADAVANNRLTAGGDLENVNELENLLARYKIR</sequence>